<name>A0A8S1VHV7_PAROT</name>
<keyword evidence="3" id="KW-1185">Reference proteome</keyword>
<dbReference type="EMBL" id="CAJJDP010000066">
    <property type="protein sequence ID" value="CAD8176281.1"/>
    <property type="molecule type" value="Genomic_DNA"/>
</dbReference>
<feature type="region of interest" description="Disordered" evidence="1">
    <location>
        <begin position="22"/>
        <end position="62"/>
    </location>
</feature>
<dbReference type="AlphaFoldDB" id="A0A8S1VHV7"/>
<proteinExistence type="predicted"/>
<dbReference type="Proteomes" id="UP000683925">
    <property type="component" value="Unassembled WGS sequence"/>
</dbReference>
<organism evidence="2 3">
    <name type="scientific">Paramecium octaurelia</name>
    <dbReference type="NCBI Taxonomy" id="43137"/>
    <lineage>
        <taxon>Eukaryota</taxon>
        <taxon>Sar</taxon>
        <taxon>Alveolata</taxon>
        <taxon>Ciliophora</taxon>
        <taxon>Intramacronucleata</taxon>
        <taxon>Oligohymenophorea</taxon>
        <taxon>Peniculida</taxon>
        <taxon>Parameciidae</taxon>
        <taxon>Paramecium</taxon>
    </lineage>
</organism>
<evidence type="ECO:0000256" key="1">
    <source>
        <dbReference type="SAM" id="MobiDB-lite"/>
    </source>
</evidence>
<feature type="compositionally biased region" description="Basic and acidic residues" evidence="1">
    <location>
        <begin position="26"/>
        <end position="35"/>
    </location>
</feature>
<sequence length="62" mass="7246">MESSHKFVNFLENLSKRQRQKLSLKSTDDLQEKKPHSTQHLEIGNHHKLPNFDFSSPKLMAS</sequence>
<comment type="caution">
    <text evidence="2">The sequence shown here is derived from an EMBL/GenBank/DDBJ whole genome shotgun (WGS) entry which is preliminary data.</text>
</comment>
<gene>
    <name evidence="2" type="ORF">POCTA_138.1.T0670006</name>
</gene>
<protein>
    <submittedName>
        <fullName evidence="2">Uncharacterized protein</fullName>
    </submittedName>
</protein>
<evidence type="ECO:0000313" key="2">
    <source>
        <dbReference type="EMBL" id="CAD8176281.1"/>
    </source>
</evidence>
<accession>A0A8S1VHV7</accession>
<evidence type="ECO:0000313" key="3">
    <source>
        <dbReference type="Proteomes" id="UP000683925"/>
    </source>
</evidence>
<reference evidence="2" key="1">
    <citation type="submission" date="2021-01" db="EMBL/GenBank/DDBJ databases">
        <authorList>
            <consortium name="Genoscope - CEA"/>
            <person name="William W."/>
        </authorList>
    </citation>
    <scope>NUCLEOTIDE SEQUENCE</scope>
</reference>